<feature type="region of interest" description="Disordered" evidence="1">
    <location>
        <begin position="96"/>
        <end position="164"/>
    </location>
</feature>
<dbReference type="EMBL" id="OX465077">
    <property type="protein sequence ID" value="CAI9268002.1"/>
    <property type="molecule type" value="Genomic_DNA"/>
</dbReference>
<evidence type="ECO:0000256" key="1">
    <source>
        <dbReference type="SAM" id="MobiDB-lite"/>
    </source>
</evidence>
<protein>
    <recommendedName>
        <fullName evidence="2">NOG C-terminal domain-containing protein</fullName>
    </recommendedName>
</protein>
<evidence type="ECO:0000313" key="3">
    <source>
        <dbReference type="EMBL" id="CAI9268002.1"/>
    </source>
</evidence>
<reference evidence="3" key="1">
    <citation type="submission" date="2023-04" db="EMBL/GenBank/DDBJ databases">
        <authorList>
            <person name="Vijverberg K."/>
            <person name="Xiong W."/>
            <person name="Schranz E."/>
        </authorList>
    </citation>
    <scope>NUCLEOTIDE SEQUENCE</scope>
</reference>
<gene>
    <name evidence="3" type="ORF">LSALG_LOCUS8452</name>
</gene>
<evidence type="ECO:0000259" key="2">
    <source>
        <dbReference type="Pfam" id="PF08155"/>
    </source>
</evidence>
<feature type="compositionally biased region" description="Basic residues" evidence="1">
    <location>
        <begin position="126"/>
        <end position="145"/>
    </location>
</feature>
<feature type="domain" description="NOG C-terminal" evidence="2">
    <location>
        <begin position="31"/>
        <end position="84"/>
    </location>
</feature>
<feature type="compositionally biased region" description="Acidic residues" evidence="1">
    <location>
        <begin position="102"/>
        <end position="115"/>
    </location>
</feature>
<sequence length="205" mass="23746">MPKPRDQKERLVCIPKSVLEAKAMEAEKVKRKLEMDNENENGGAGVYSASLKKHYLLVDDKWKEDNMSEILDGHNAFNFIDQDILQRLEELEKEEGLLQEQGDGEDEEMEGEDLTPEQQQELNEIRKKKRSNKKMKIRSKSRSMSRSRSISRPPVHELVPDEGYKDSAQKLKAFKMGKSSVHKRHKAAKKNEGDRVILTLNLLFR</sequence>
<organism evidence="3 4">
    <name type="scientific">Lactuca saligna</name>
    <name type="common">Willowleaf lettuce</name>
    <dbReference type="NCBI Taxonomy" id="75948"/>
    <lineage>
        <taxon>Eukaryota</taxon>
        <taxon>Viridiplantae</taxon>
        <taxon>Streptophyta</taxon>
        <taxon>Embryophyta</taxon>
        <taxon>Tracheophyta</taxon>
        <taxon>Spermatophyta</taxon>
        <taxon>Magnoliopsida</taxon>
        <taxon>eudicotyledons</taxon>
        <taxon>Gunneridae</taxon>
        <taxon>Pentapetalae</taxon>
        <taxon>asterids</taxon>
        <taxon>campanulids</taxon>
        <taxon>Asterales</taxon>
        <taxon>Asteraceae</taxon>
        <taxon>Cichorioideae</taxon>
        <taxon>Cichorieae</taxon>
        <taxon>Lactucinae</taxon>
        <taxon>Lactuca</taxon>
    </lineage>
</organism>
<accession>A0AA35VU77</accession>
<name>A0AA35VU77_LACSI</name>
<dbReference type="Pfam" id="PF08155">
    <property type="entry name" value="NOGCT"/>
    <property type="match status" value="1"/>
</dbReference>
<keyword evidence="4" id="KW-1185">Reference proteome</keyword>
<evidence type="ECO:0000313" key="4">
    <source>
        <dbReference type="Proteomes" id="UP001177003"/>
    </source>
</evidence>
<dbReference type="InterPro" id="IPR012973">
    <property type="entry name" value="NOG_C"/>
</dbReference>
<feature type="compositionally biased region" description="Basic and acidic residues" evidence="1">
    <location>
        <begin position="154"/>
        <end position="164"/>
    </location>
</feature>
<dbReference type="AlphaFoldDB" id="A0AA35VU77"/>
<dbReference type="Proteomes" id="UP001177003">
    <property type="component" value="Chromosome 1"/>
</dbReference>
<proteinExistence type="predicted"/>